<sequence>MILLTEEETKKAVGLNLKAIQKQYEDLGFSVESRLTGKVLRTEAAQPIPRVLQVQVKESQQIELLYAFFQR</sequence>
<gene>
    <name evidence="1" type="ORF">FTV88_2106</name>
</gene>
<dbReference type="Proteomes" id="UP000366051">
    <property type="component" value="Chromosome"/>
</dbReference>
<proteinExistence type="predicted"/>
<keyword evidence="2" id="KW-1185">Reference proteome</keyword>
<protein>
    <submittedName>
        <fullName evidence="1">Uncharacterized protein</fullName>
    </submittedName>
</protein>
<reference evidence="2" key="1">
    <citation type="submission" date="2019-11" db="EMBL/GenBank/DDBJ databases">
        <title>Genome sequence of Heliorestis convoluta strain HH, an alkaliphilic and minimalistic phototrophic bacterium from a soda lake in Egypt.</title>
        <authorList>
            <person name="Dewey E.D."/>
            <person name="Stokes L.M."/>
            <person name="Burchell B.M."/>
            <person name="Shaffer K.N."/>
            <person name="Huntington A.M."/>
            <person name="Baker J.M."/>
            <person name="Nadendla S."/>
            <person name="Giglio M.G."/>
            <person name="Touchman J.W."/>
            <person name="Blankenship R.E."/>
            <person name="Madigan M.T."/>
            <person name="Sattley W.M."/>
        </authorList>
    </citation>
    <scope>NUCLEOTIDE SEQUENCE [LARGE SCALE GENOMIC DNA]</scope>
    <source>
        <strain evidence="2">HH</strain>
    </source>
</reference>
<accession>A0A5Q2MZ09</accession>
<evidence type="ECO:0000313" key="2">
    <source>
        <dbReference type="Proteomes" id="UP000366051"/>
    </source>
</evidence>
<dbReference type="EMBL" id="CP045875">
    <property type="protein sequence ID" value="QGG48204.1"/>
    <property type="molecule type" value="Genomic_DNA"/>
</dbReference>
<dbReference type="RefSeq" id="WP_153725443.1">
    <property type="nucleotide sequence ID" value="NZ_CP045875.1"/>
</dbReference>
<name>A0A5Q2MZ09_9FIRM</name>
<organism evidence="1 2">
    <name type="scientific">Heliorestis convoluta</name>
    <dbReference type="NCBI Taxonomy" id="356322"/>
    <lineage>
        <taxon>Bacteria</taxon>
        <taxon>Bacillati</taxon>
        <taxon>Bacillota</taxon>
        <taxon>Clostridia</taxon>
        <taxon>Eubacteriales</taxon>
        <taxon>Heliobacteriaceae</taxon>
        <taxon>Heliorestis</taxon>
    </lineage>
</organism>
<evidence type="ECO:0000313" key="1">
    <source>
        <dbReference type="EMBL" id="QGG48204.1"/>
    </source>
</evidence>
<dbReference type="AlphaFoldDB" id="A0A5Q2MZ09"/>
<dbReference type="KEGG" id="hcv:FTV88_2106"/>